<dbReference type="AlphaFoldDB" id="G0UQH4"/>
<dbReference type="EMBL" id="HE575320">
    <property type="protein sequence ID" value="CCC91635.1"/>
    <property type="molecule type" value="Genomic_DNA"/>
</dbReference>
<reference evidence="2" key="1">
    <citation type="journal article" date="2012" name="Proc. Natl. Acad. Sci. U.S.A.">
        <title>Antigenic diversity is generated by distinct evolutionary mechanisms in African trypanosome species.</title>
        <authorList>
            <person name="Jackson A.P."/>
            <person name="Berry A."/>
            <person name="Aslett M."/>
            <person name="Allison H.C."/>
            <person name="Burton P."/>
            <person name="Vavrova-Anderson J."/>
            <person name="Brown R."/>
            <person name="Browne H."/>
            <person name="Corton N."/>
            <person name="Hauser H."/>
            <person name="Gamble J."/>
            <person name="Gilderthorp R."/>
            <person name="Marcello L."/>
            <person name="McQuillan J."/>
            <person name="Otto T.D."/>
            <person name="Quail M.A."/>
            <person name="Sanders M.J."/>
            <person name="van Tonder A."/>
            <person name="Ginger M.L."/>
            <person name="Field M.C."/>
            <person name="Barry J.D."/>
            <person name="Hertz-Fowler C."/>
            <person name="Berriman M."/>
        </authorList>
    </citation>
    <scope>NUCLEOTIDE SEQUENCE</scope>
    <source>
        <strain evidence="2">IL3000</strain>
    </source>
</reference>
<accession>G0UQH4</accession>
<sequence>MQFDEDIIPLMEKMDGALDAILKQLLPLLSSLDEDVLVSNYGVDEQARISLSAAFALLFLTFSHDRLLNKPGGAGEDQQLMLKINRVTEYIGKLREITLLDNKPQQLSKQQEQGRSSGTPAADNIRKRGRSTVGEHEGEKSNNFESKKARDSEDAGKTINSQECASSADPYGDAILFKEVERKPGKTSALVHNLLQHVKGPTIDLDV</sequence>
<gene>
    <name evidence="2" type="ORF">TCIL3000_7_4490</name>
</gene>
<feature type="region of interest" description="Disordered" evidence="1">
    <location>
        <begin position="102"/>
        <end position="170"/>
    </location>
</feature>
<evidence type="ECO:0000313" key="2">
    <source>
        <dbReference type="EMBL" id="CCC91635.1"/>
    </source>
</evidence>
<proteinExistence type="predicted"/>
<feature type="compositionally biased region" description="Basic and acidic residues" evidence="1">
    <location>
        <begin position="133"/>
        <end position="156"/>
    </location>
</feature>
<dbReference type="VEuPathDB" id="TriTrypDB:TcIL3000_7_4490"/>
<organism evidence="2">
    <name type="scientific">Trypanosoma congolense (strain IL3000)</name>
    <dbReference type="NCBI Taxonomy" id="1068625"/>
    <lineage>
        <taxon>Eukaryota</taxon>
        <taxon>Discoba</taxon>
        <taxon>Euglenozoa</taxon>
        <taxon>Kinetoplastea</taxon>
        <taxon>Metakinetoplastina</taxon>
        <taxon>Trypanosomatida</taxon>
        <taxon>Trypanosomatidae</taxon>
        <taxon>Trypanosoma</taxon>
        <taxon>Nannomonas</taxon>
    </lineage>
</organism>
<feature type="compositionally biased region" description="Polar residues" evidence="1">
    <location>
        <begin position="103"/>
        <end position="119"/>
    </location>
</feature>
<protein>
    <submittedName>
        <fullName evidence="2">Putative 3' exoribonuclease</fullName>
    </submittedName>
</protein>
<name>G0UQH4_TRYCI</name>
<evidence type="ECO:0000256" key="1">
    <source>
        <dbReference type="SAM" id="MobiDB-lite"/>
    </source>
</evidence>